<reference evidence="3" key="1">
    <citation type="journal article" date="2010" name="Nat. Biotechnol.">
        <title>Draft genome sequence of the oilseed species Ricinus communis.</title>
        <authorList>
            <person name="Chan A.P."/>
            <person name="Crabtree J."/>
            <person name="Zhao Q."/>
            <person name="Lorenzi H."/>
            <person name="Orvis J."/>
            <person name="Puiu D."/>
            <person name="Melake-Berhan A."/>
            <person name="Jones K.M."/>
            <person name="Redman J."/>
            <person name="Chen G."/>
            <person name="Cahoon E.B."/>
            <person name="Gedil M."/>
            <person name="Stanke M."/>
            <person name="Haas B.J."/>
            <person name="Wortman J.R."/>
            <person name="Fraser-Liggett C.M."/>
            <person name="Ravel J."/>
            <person name="Rabinowicz P.D."/>
        </authorList>
    </citation>
    <scope>NUCLEOTIDE SEQUENCE [LARGE SCALE GENOMIC DNA]</scope>
    <source>
        <strain evidence="3">cv. Hale</strain>
    </source>
</reference>
<accession>B9T1J8</accession>
<protein>
    <submittedName>
        <fullName evidence="2">Uncharacterized protein</fullName>
    </submittedName>
</protein>
<dbReference type="InParanoid" id="B9T1J8"/>
<dbReference type="PANTHER" id="PTHR11926">
    <property type="entry name" value="GLUCOSYL/GLUCURONOSYL TRANSFERASES"/>
    <property type="match status" value="1"/>
</dbReference>
<keyword evidence="3" id="KW-1185">Reference proteome</keyword>
<evidence type="ECO:0000313" key="3">
    <source>
        <dbReference type="Proteomes" id="UP000008311"/>
    </source>
</evidence>
<organism evidence="2 3">
    <name type="scientific">Ricinus communis</name>
    <name type="common">Castor bean</name>
    <dbReference type="NCBI Taxonomy" id="3988"/>
    <lineage>
        <taxon>Eukaryota</taxon>
        <taxon>Viridiplantae</taxon>
        <taxon>Streptophyta</taxon>
        <taxon>Embryophyta</taxon>
        <taxon>Tracheophyta</taxon>
        <taxon>Spermatophyta</taxon>
        <taxon>Magnoliopsida</taxon>
        <taxon>eudicotyledons</taxon>
        <taxon>Gunneridae</taxon>
        <taxon>Pentapetalae</taxon>
        <taxon>rosids</taxon>
        <taxon>fabids</taxon>
        <taxon>Malpighiales</taxon>
        <taxon>Euphorbiaceae</taxon>
        <taxon>Acalyphoideae</taxon>
        <taxon>Acalypheae</taxon>
        <taxon>Ricinus</taxon>
    </lineage>
</organism>
<dbReference type="Proteomes" id="UP000008311">
    <property type="component" value="Unassembled WGS sequence"/>
</dbReference>
<dbReference type="SUPFAM" id="SSF53756">
    <property type="entry name" value="UDP-Glycosyltransferase/glycogen phosphorylase"/>
    <property type="match status" value="1"/>
</dbReference>
<gene>
    <name evidence="2" type="ORF">RCOM_0186980</name>
</gene>
<sequence>MEIDNDVSRTEIERLVKELMSGEQGKAIKKKAMEWKLKAEEATNSSIGSSYMNLNKMINMVLRSPINQIN</sequence>
<evidence type="ECO:0000313" key="2">
    <source>
        <dbReference type="EMBL" id="EEF30279.1"/>
    </source>
</evidence>
<dbReference type="AlphaFoldDB" id="B9T1J8"/>
<comment type="similarity">
    <text evidence="1">Belongs to the UDP-glycosyltransferase family.</text>
</comment>
<dbReference type="PANTHER" id="PTHR11926:SF1524">
    <property type="entry name" value="GLYCOSYLTRANSFERASE"/>
    <property type="match status" value="1"/>
</dbReference>
<dbReference type="STRING" id="3988.B9T1J8"/>
<name>B9T1J8_RICCO</name>
<proteinExistence type="inferred from homology"/>
<dbReference type="Gene3D" id="3.40.50.2000">
    <property type="entry name" value="Glycogen Phosphorylase B"/>
    <property type="match status" value="2"/>
</dbReference>
<dbReference type="eggNOG" id="KOG1192">
    <property type="taxonomic scope" value="Eukaryota"/>
</dbReference>
<evidence type="ECO:0000256" key="1">
    <source>
        <dbReference type="ARBA" id="ARBA00009995"/>
    </source>
</evidence>
<dbReference type="EMBL" id="EQ974345">
    <property type="protein sequence ID" value="EEF30279.1"/>
    <property type="molecule type" value="Genomic_DNA"/>
</dbReference>